<dbReference type="Proteomes" id="UP000612585">
    <property type="component" value="Unassembled WGS sequence"/>
</dbReference>
<dbReference type="PANTHER" id="PTHR21666">
    <property type="entry name" value="PEPTIDASE-RELATED"/>
    <property type="match status" value="1"/>
</dbReference>
<dbReference type="CDD" id="cd12797">
    <property type="entry name" value="M23_peptidase"/>
    <property type="match status" value="1"/>
</dbReference>
<protein>
    <recommendedName>
        <fullName evidence="1">M23ase beta-sheet core domain-containing protein</fullName>
    </recommendedName>
</protein>
<dbReference type="Pfam" id="PF01551">
    <property type="entry name" value="Peptidase_M23"/>
    <property type="match status" value="1"/>
</dbReference>
<dbReference type="SUPFAM" id="SSF51261">
    <property type="entry name" value="Duplicated hybrid motif"/>
    <property type="match status" value="1"/>
</dbReference>
<gene>
    <name evidence="2" type="ORF">Vau01_003410</name>
</gene>
<dbReference type="InterPro" id="IPR050570">
    <property type="entry name" value="Cell_wall_metabolism_enzyme"/>
</dbReference>
<keyword evidence="3" id="KW-1185">Reference proteome</keyword>
<evidence type="ECO:0000313" key="3">
    <source>
        <dbReference type="Proteomes" id="UP000612585"/>
    </source>
</evidence>
<organism evidence="2 3">
    <name type="scientific">Virgisporangium aurantiacum</name>
    <dbReference type="NCBI Taxonomy" id="175570"/>
    <lineage>
        <taxon>Bacteria</taxon>
        <taxon>Bacillati</taxon>
        <taxon>Actinomycetota</taxon>
        <taxon>Actinomycetes</taxon>
        <taxon>Micromonosporales</taxon>
        <taxon>Micromonosporaceae</taxon>
        <taxon>Virgisporangium</taxon>
    </lineage>
</organism>
<evidence type="ECO:0000313" key="2">
    <source>
        <dbReference type="EMBL" id="GIJ52825.1"/>
    </source>
</evidence>
<name>A0A8J4DVV7_9ACTN</name>
<dbReference type="InterPro" id="IPR016047">
    <property type="entry name" value="M23ase_b-sheet_dom"/>
</dbReference>
<sequence>MTRGRLFAASIWLLTTVTVAGVGAVTGVRPAAASITATVNSPGSNLNVRTGPARWYPRVGRLSHGTALNPVCQEQGEFVAGTERDTNMWDRLADGRYVHDGHVRRSGSLPRCPAAVNAPHLEWTHPLPGFPAQGGFRTAARPTHRGVDLMSFRGTPIHAAAEGTIAEVVCNIQAGGSCDVNGSPQSRGCGWYVKIAHPGKVATLYCHMMSKPPVTVGQKVKAGQVIGYVGSSGRSSFPHLHFEVHVNAPPTSDLTAVDPIAFMQSVGAPMPRA</sequence>
<comment type="caution">
    <text evidence="2">The sequence shown here is derived from an EMBL/GenBank/DDBJ whole genome shotgun (WGS) entry which is preliminary data.</text>
</comment>
<dbReference type="AlphaFoldDB" id="A0A8J4DVV7"/>
<evidence type="ECO:0000259" key="1">
    <source>
        <dbReference type="Pfam" id="PF01551"/>
    </source>
</evidence>
<dbReference type="PANTHER" id="PTHR21666:SF270">
    <property type="entry name" value="MUREIN HYDROLASE ACTIVATOR ENVC"/>
    <property type="match status" value="1"/>
</dbReference>
<dbReference type="GO" id="GO:0004222">
    <property type="term" value="F:metalloendopeptidase activity"/>
    <property type="evidence" value="ECO:0007669"/>
    <property type="project" value="TreeGrafter"/>
</dbReference>
<feature type="domain" description="M23ase beta-sheet core" evidence="1">
    <location>
        <begin position="143"/>
        <end position="248"/>
    </location>
</feature>
<accession>A0A8J4DVV7</accession>
<reference evidence="2" key="1">
    <citation type="submission" date="2021-01" db="EMBL/GenBank/DDBJ databases">
        <title>Whole genome shotgun sequence of Virgisporangium aurantiacum NBRC 16421.</title>
        <authorList>
            <person name="Komaki H."/>
            <person name="Tamura T."/>
        </authorList>
    </citation>
    <scope>NUCLEOTIDE SEQUENCE</scope>
    <source>
        <strain evidence="2">NBRC 16421</strain>
    </source>
</reference>
<dbReference type="EMBL" id="BOPG01000003">
    <property type="protein sequence ID" value="GIJ52825.1"/>
    <property type="molecule type" value="Genomic_DNA"/>
</dbReference>
<dbReference type="Gene3D" id="2.70.70.10">
    <property type="entry name" value="Glucose Permease (Domain IIA)"/>
    <property type="match status" value="1"/>
</dbReference>
<proteinExistence type="predicted"/>
<dbReference type="InterPro" id="IPR011055">
    <property type="entry name" value="Dup_hybrid_motif"/>
</dbReference>